<feature type="domain" description="RRM" evidence="5">
    <location>
        <begin position="82"/>
        <end position="167"/>
    </location>
</feature>
<reference evidence="6 7" key="1">
    <citation type="submission" date="2024-04" db="EMBL/GenBank/DDBJ databases">
        <title>Tritrichomonas musculus Genome.</title>
        <authorList>
            <person name="Alves-Ferreira E."/>
            <person name="Grigg M."/>
            <person name="Lorenzi H."/>
            <person name="Galac M."/>
        </authorList>
    </citation>
    <scope>NUCLEOTIDE SEQUENCE [LARGE SCALE GENOMIC DNA]</scope>
    <source>
        <strain evidence="6 7">EAF2021</strain>
    </source>
</reference>
<dbReference type="Gene3D" id="3.30.70.330">
    <property type="match status" value="1"/>
</dbReference>
<keyword evidence="1" id="KW-0479">Metal-binding</keyword>
<feature type="domain" description="RING-type" evidence="4">
    <location>
        <begin position="5"/>
        <end position="48"/>
    </location>
</feature>
<evidence type="ECO:0000259" key="5">
    <source>
        <dbReference type="PROSITE" id="PS50102"/>
    </source>
</evidence>
<dbReference type="Proteomes" id="UP001470230">
    <property type="component" value="Unassembled WGS sequence"/>
</dbReference>
<proteinExistence type="predicted"/>
<evidence type="ECO:0000256" key="2">
    <source>
        <dbReference type="PROSITE-ProRule" id="PRU00176"/>
    </source>
</evidence>
<dbReference type="SMART" id="SM00361">
    <property type="entry name" value="RRM_1"/>
    <property type="match status" value="1"/>
</dbReference>
<dbReference type="InterPro" id="IPR003954">
    <property type="entry name" value="RRM_euk-type"/>
</dbReference>
<dbReference type="InterPro" id="IPR034261">
    <property type="entry name" value="CNOT4_RRM"/>
</dbReference>
<dbReference type="Pfam" id="PF00076">
    <property type="entry name" value="RRM_1"/>
    <property type="match status" value="1"/>
</dbReference>
<dbReference type="PROSITE" id="PS50089">
    <property type="entry name" value="ZF_RING_2"/>
    <property type="match status" value="1"/>
</dbReference>
<dbReference type="CDD" id="cd12438">
    <property type="entry name" value="RRM_CNOT4"/>
    <property type="match status" value="1"/>
</dbReference>
<keyword evidence="2" id="KW-0694">RNA-binding</keyword>
<dbReference type="SMART" id="SM00360">
    <property type="entry name" value="RRM"/>
    <property type="match status" value="1"/>
</dbReference>
<evidence type="ECO:0000256" key="3">
    <source>
        <dbReference type="SAM" id="MobiDB-lite"/>
    </source>
</evidence>
<comment type="caution">
    <text evidence="6">The sequence shown here is derived from an EMBL/GenBank/DDBJ whole genome shotgun (WGS) entry which is preliminary data.</text>
</comment>
<dbReference type="InterPro" id="IPR001841">
    <property type="entry name" value="Znf_RING"/>
</dbReference>
<keyword evidence="7" id="KW-1185">Reference proteome</keyword>
<dbReference type="InterPro" id="IPR039780">
    <property type="entry name" value="Mot2"/>
</dbReference>
<dbReference type="PROSITE" id="PS50102">
    <property type="entry name" value="RRM"/>
    <property type="match status" value="1"/>
</dbReference>
<dbReference type="InterPro" id="IPR000504">
    <property type="entry name" value="RRM_dom"/>
</dbReference>
<evidence type="ECO:0000313" key="6">
    <source>
        <dbReference type="EMBL" id="KAK8878207.1"/>
    </source>
</evidence>
<accession>A0ABR2JKL3</accession>
<dbReference type="SUPFAM" id="SSF54928">
    <property type="entry name" value="RNA-binding domain, RBD"/>
    <property type="match status" value="1"/>
</dbReference>
<dbReference type="EMBL" id="JAPFFF010000011">
    <property type="protein sequence ID" value="KAK8878207.1"/>
    <property type="molecule type" value="Genomic_DNA"/>
</dbReference>
<name>A0ABR2JKL3_9EUKA</name>
<sequence>MSLQCSVCKTSIEPKDPKISCQFCLSIFCGKCLRCNEDQQKILCPVCNHDIDLSQDQQLRTNPRQSIVNYSHLVDVRVIQRDLVYIVGIPVQYSNEDILLKYEFFGQYGPIKKVVVNSTRIHSLPNQKHSVSAYITFRNTDDALECIYSLENFSIDGNKLKASFGTTKYCSAFLRGQKCTNPDCMYLHRSGEQSDSFRKDEITGSSSRFVDITRPSRPSDYNDYPKQDKRPTVFPPRRILKKSPNLVKKPVPKDSPHNSFFDLISSPEDDEPIIIEDPPNISLMSQLKLNRPSTRSVYNTLIMEALSFS</sequence>
<dbReference type="InterPro" id="IPR012677">
    <property type="entry name" value="Nucleotide-bd_a/b_plait_sf"/>
</dbReference>
<evidence type="ECO:0000256" key="1">
    <source>
        <dbReference type="PROSITE-ProRule" id="PRU00175"/>
    </source>
</evidence>
<evidence type="ECO:0000313" key="7">
    <source>
        <dbReference type="Proteomes" id="UP001470230"/>
    </source>
</evidence>
<evidence type="ECO:0000259" key="4">
    <source>
        <dbReference type="PROSITE" id="PS50089"/>
    </source>
</evidence>
<protein>
    <submittedName>
        <fullName evidence="6">Uncharacterized protein</fullName>
    </submittedName>
</protein>
<organism evidence="6 7">
    <name type="scientific">Tritrichomonas musculus</name>
    <dbReference type="NCBI Taxonomy" id="1915356"/>
    <lineage>
        <taxon>Eukaryota</taxon>
        <taxon>Metamonada</taxon>
        <taxon>Parabasalia</taxon>
        <taxon>Tritrichomonadida</taxon>
        <taxon>Tritrichomonadidae</taxon>
        <taxon>Tritrichomonas</taxon>
    </lineage>
</organism>
<dbReference type="PANTHER" id="PTHR12603">
    <property type="entry name" value="CCR4-NOT TRANSCRIPTION COMPLEX RELATED"/>
    <property type="match status" value="1"/>
</dbReference>
<dbReference type="InterPro" id="IPR035979">
    <property type="entry name" value="RBD_domain_sf"/>
</dbReference>
<dbReference type="PANTHER" id="PTHR12603:SF0">
    <property type="entry name" value="CCR4-NOT TRANSCRIPTION COMPLEX SUBUNIT 4"/>
    <property type="match status" value="1"/>
</dbReference>
<keyword evidence="1" id="KW-0863">Zinc-finger</keyword>
<feature type="region of interest" description="Disordered" evidence="3">
    <location>
        <begin position="208"/>
        <end position="236"/>
    </location>
</feature>
<keyword evidence="1" id="KW-0862">Zinc</keyword>
<gene>
    <name evidence="6" type="ORF">M9Y10_004972</name>
</gene>